<evidence type="ECO:0000256" key="2">
    <source>
        <dbReference type="SAM" id="Phobius"/>
    </source>
</evidence>
<dbReference type="Proteomes" id="UP001342314">
    <property type="component" value="Unassembled WGS sequence"/>
</dbReference>
<dbReference type="AlphaFoldDB" id="A0AAV5G5Z6"/>
<evidence type="ECO:0000313" key="4">
    <source>
        <dbReference type="Proteomes" id="UP001342314"/>
    </source>
</evidence>
<gene>
    <name evidence="3" type="ORF">Rhopal_000936-T1</name>
</gene>
<accession>A0AAV5G5Z6</accession>
<keyword evidence="4" id="KW-1185">Reference proteome</keyword>
<comment type="caution">
    <text evidence="3">The sequence shown here is derived from an EMBL/GenBank/DDBJ whole genome shotgun (WGS) entry which is preliminary data.</text>
</comment>
<reference evidence="3 4" key="1">
    <citation type="submission" date="2021-12" db="EMBL/GenBank/DDBJ databases">
        <title>High titer production of polyol ester of fatty acids by Rhodotorula paludigena BS15 towards product separation-free biomass refinery.</title>
        <authorList>
            <person name="Mano J."/>
            <person name="Ono H."/>
            <person name="Tanaka T."/>
            <person name="Naito K."/>
            <person name="Sushida H."/>
            <person name="Ike M."/>
            <person name="Tokuyasu K."/>
            <person name="Kitaoka M."/>
        </authorList>
    </citation>
    <scope>NUCLEOTIDE SEQUENCE [LARGE SCALE GENOMIC DNA]</scope>
    <source>
        <strain evidence="3 4">BS15</strain>
    </source>
</reference>
<feature type="region of interest" description="Disordered" evidence="1">
    <location>
        <begin position="272"/>
        <end position="349"/>
    </location>
</feature>
<proteinExistence type="predicted"/>
<feature type="transmembrane region" description="Helical" evidence="2">
    <location>
        <begin position="106"/>
        <end position="125"/>
    </location>
</feature>
<feature type="transmembrane region" description="Helical" evidence="2">
    <location>
        <begin position="364"/>
        <end position="387"/>
    </location>
</feature>
<feature type="compositionally biased region" description="Low complexity" evidence="1">
    <location>
        <begin position="278"/>
        <end position="300"/>
    </location>
</feature>
<protein>
    <submittedName>
        <fullName evidence="3">Uncharacterized protein</fullName>
    </submittedName>
</protein>
<evidence type="ECO:0000256" key="1">
    <source>
        <dbReference type="SAM" id="MobiDB-lite"/>
    </source>
</evidence>
<feature type="transmembrane region" description="Helical" evidence="2">
    <location>
        <begin position="399"/>
        <end position="416"/>
    </location>
</feature>
<feature type="transmembrane region" description="Helical" evidence="2">
    <location>
        <begin position="174"/>
        <end position="195"/>
    </location>
</feature>
<name>A0AAV5G5Z6_9BASI</name>
<evidence type="ECO:0000313" key="3">
    <source>
        <dbReference type="EMBL" id="GJN87981.1"/>
    </source>
</evidence>
<sequence>MVYIVPLDKAVYCANPDAVEACVKICAAADQVSIGVRLGSYIQAFSYFILVLVAPDEGGGHVTLHHTVIITLLSHLPYISTLAGMNTLTTYEVLGKAGLRFLQTGMLLKSVLTVILWAMCLYAYYVGQLPKWLYMSFRQANCFKKTGLVVWLFPVRPDDGHTTGDTVLVVTYSIFWFLVLCVGSYWTLVAPHVLVKSGGQLRDPRKKKVKGFPEQMRAELERLAEKTHSDVDANAVRRKYIAQHPDAYRTDLSTRSREQMGLALMTVRSLGKSSSADPSSVPLPLSRPASASSLPSYRSRVPARAPSLSDSEDADVAPTPRSYSPPPASEGLTLLSPWSKGQRGSNEEAATRWTQRQLKSRHHFVIWPLVAVLLVFVIATTELQMVVNDVYDGELVLDFPGAITLATALPTLWAVAKSVNRIREGRRPAPAQRRDRSFLEAVLARGESASAGLLGLELVGGKRAR</sequence>
<keyword evidence="2" id="KW-0812">Transmembrane</keyword>
<keyword evidence="2" id="KW-1133">Transmembrane helix</keyword>
<organism evidence="3 4">
    <name type="scientific">Rhodotorula paludigena</name>
    <dbReference type="NCBI Taxonomy" id="86838"/>
    <lineage>
        <taxon>Eukaryota</taxon>
        <taxon>Fungi</taxon>
        <taxon>Dikarya</taxon>
        <taxon>Basidiomycota</taxon>
        <taxon>Pucciniomycotina</taxon>
        <taxon>Microbotryomycetes</taxon>
        <taxon>Sporidiobolales</taxon>
        <taxon>Sporidiobolaceae</taxon>
        <taxon>Rhodotorula</taxon>
    </lineage>
</organism>
<dbReference type="EMBL" id="BQKY01000002">
    <property type="protein sequence ID" value="GJN87981.1"/>
    <property type="molecule type" value="Genomic_DNA"/>
</dbReference>
<keyword evidence="2" id="KW-0472">Membrane</keyword>